<dbReference type="Proteomes" id="UP000001299">
    <property type="component" value="Chromosome 1"/>
</dbReference>
<evidence type="ECO:0000313" key="3">
    <source>
        <dbReference type="Proteomes" id="UP000001299"/>
    </source>
</evidence>
<evidence type="ECO:0000259" key="1">
    <source>
        <dbReference type="Pfam" id="PF18871"/>
    </source>
</evidence>
<accession>E0RWT1</accession>
<name>E0RWT1_BUTPB</name>
<dbReference type="EMBL" id="CP001810">
    <property type="protein sequence ID" value="ADL34607.1"/>
    <property type="molecule type" value="Genomic_DNA"/>
</dbReference>
<reference evidence="2 3" key="1">
    <citation type="journal article" date="2010" name="PLoS ONE">
        <title>The glycobiome of the rumen bacterium Butyrivibrio proteoclasticus B316(T) highlights adaptation to a polysaccharide-rich environment.</title>
        <authorList>
            <person name="Kelly W.J."/>
            <person name="Leahy S.C."/>
            <person name="Altermann E."/>
            <person name="Yeoman C.J."/>
            <person name="Dunne J.C."/>
            <person name="Kong Z."/>
            <person name="Pacheco D.M."/>
            <person name="Li D."/>
            <person name="Noel S.J."/>
            <person name="Moon C.D."/>
            <person name="Cookson A.L."/>
            <person name="Attwood G.T."/>
        </authorList>
    </citation>
    <scope>NUCLEOTIDE SEQUENCE [LARGE SCALE GENOMIC DNA]</scope>
    <source>
        <strain evidence="3">ATCC 51982 / DSM 14932 / B316</strain>
    </source>
</reference>
<gene>
    <name evidence="2" type="ordered locus">bpr_I1873</name>
</gene>
<protein>
    <recommendedName>
        <fullName evidence="1">HEPN/Toprim N-terminal domain-containing protein</fullName>
    </recommendedName>
</protein>
<dbReference type="HOGENOM" id="CLU_1657565_0_0_9"/>
<dbReference type="InterPro" id="IPR041487">
    <property type="entry name" value="HEPN/Toprim-NTD1"/>
</dbReference>
<organism evidence="2 3">
    <name type="scientific">Butyrivibrio proteoclasticus (strain ATCC 51982 / DSM 14932 / B316)</name>
    <name type="common">Clostridium proteoclasticum</name>
    <dbReference type="NCBI Taxonomy" id="515622"/>
    <lineage>
        <taxon>Bacteria</taxon>
        <taxon>Bacillati</taxon>
        <taxon>Bacillota</taxon>
        <taxon>Clostridia</taxon>
        <taxon>Lachnospirales</taxon>
        <taxon>Lachnospiraceae</taxon>
        <taxon>Butyrivibrio</taxon>
    </lineage>
</organism>
<dbReference type="RefSeq" id="WP_013281261.1">
    <property type="nucleotide sequence ID" value="NC_014387.1"/>
</dbReference>
<sequence length="159" mass="18911">MGEYVSITIGNYDFLQRKNTFGDLLSIFDKKELIIKETQDEEGKKYIQRYFCTSIKNAKMCLDVMGHTISQAKVLFDNLKEAEIDYLEDSTENIDLEQYKKEFDFDSWRNAVLKYAKILENDIYKEFKYLNLEKERQKKVPFSEGIQKSHRHIAFMSSK</sequence>
<dbReference type="AlphaFoldDB" id="E0RWT1"/>
<dbReference type="KEGG" id="bpb:bpr_I1873"/>
<keyword evidence="3" id="KW-1185">Reference proteome</keyword>
<feature type="domain" description="HEPN/Toprim N-terminal" evidence="1">
    <location>
        <begin position="1"/>
        <end position="96"/>
    </location>
</feature>
<proteinExistence type="predicted"/>
<dbReference type="Pfam" id="PF18871">
    <property type="entry name" value="HEPN_Toprim_N"/>
    <property type="match status" value="1"/>
</dbReference>
<evidence type="ECO:0000313" key="2">
    <source>
        <dbReference type="EMBL" id="ADL34607.1"/>
    </source>
</evidence>